<keyword evidence="4" id="KW-1185">Reference proteome</keyword>
<accession>A0A8J7Q205</accession>
<dbReference type="InterPro" id="IPR052336">
    <property type="entry name" value="MlaD_Phospholipid_Transporter"/>
</dbReference>
<feature type="domain" description="Mce/MlaD" evidence="2">
    <location>
        <begin position="32"/>
        <end position="112"/>
    </location>
</feature>
<gene>
    <name evidence="3" type="ORF">J3U88_00420</name>
</gene>
<dbReference type="RefSeq" id="WP_207856139.1">
    <property type="nucleotide sequence ID" value="NZ_JAFREP010000001.1"/>
</dbReference>
<dbReference type="AlphaFoldDB" id="A0A8J7Q205"/>
<dbReference type="GO" id="GO:0005548">
    <property type="term" value="F:phospholipid transporter activity"/>
    <property type="evidence" value="ECO:0007669"/>
    <property type="project" value="TreeGrafter"/>
</dbReference>
<dbReference type="PANTHER" id="PTHR33371:SF4">
    <property type="entry name" value="INTERMEMBRANE PHOSPHOLIPID TRANSPORT SYSTEM BINDING PROTEIN MLAD"/>
    <property type="match status" value="1"/>
</dbReference>
<name>A0A8J7Q205_9BACT</name>
<feature type="transmembrane region" description="Helical" evidence="1">
    <location>
        <begin position="7"/>
        <end position="26"/>
    </location>
</feature>
<keyword evidence="1" id="KW-0812">Transmembrane</keyword>
<dbReference type="Pfam" id="PF02470">
    <property type="entry name" value="MlaD"/>
    <property type="match status" value="1"/>
</dbReference>
<protein>
    <submittedName>
        <fullName evidence="3">MCE family protein</fullName>
    </submittedName>
</protein>
<evidence type="ECO:0000313" key="3">
    <source>
        <dbReference type="EMBL" id="MBO1316902.1"/>
    </source>
</evidence>
<organism evidence="3 4">
    <name type="scientific">Acanthopleuribacter pedis</name>
    <dbReference type="NCBI Taxonomy" id="442870"/>
    <lineage>
        <taxon>Bacteria</taxon>
        <taxon>Pseudomonadati</taxon>
        <taxon>Acidobacteriota</taxon>
        <taxon>Holophagae</taxon>
        <taxon>Acanthopleuribacterales</taxon>
        <taxon>Acanthopleuribacteraceae</taxon>
        <taxon>Acanthopleuribacter</taxon>
    </lineage>
</organism>
<dbReference type="GO" id="GO:0005543">
    <property type="term" value="F:phospholipid binding"/>
    <property type="evidence" value="ECO:0007669"/>
    <property type="project" value="TreeGrafter"/>
</dbReference>
<sequence>MNREVRVGLMFTLSVFILGTALYYVGNFQETLAYNIQFGKVNGLAVDSPVHFNGVPIGRVTKITLDVQEQPGGAVPINVEIAVHRSAREHIRTSTVADIKSVGVLGDKYILLLTDNYDTEILPVDGRIRTSSKGIELERLLEQGTDFVTDVSHITKDLKSFLAQLNSKQGLIQRMVGDEQFANDLILRLDKAVGQLENREGLISMLLTDPEFATRFRGEFQEITGGMNALIAKYEKGEGLIPTLMQDAEYRDAFKSKSTALLDNLDGYVTRLSESRGLLYKLTEDEAYGERVAANIEKATHHLASILEKIDQGEGSASLMINDPSLYQGLYQVVYGLEHSGISKWYIQRKRKRGAKLIDKAQPEKEDAP</sequence>
<proteinExistence type="predicted"/>
<keyword evidence="1" id="KW-1133">Transmembrane helix</keyword>
<dbReference type="PANTHER" id="PTHR33371">
    <property type="entry name" value="INTERMEMBRANE PHOSPHOLIPID TRANSPORT SYSTEM BINDING PROTEIN MLAD-RELATED"/>
    <property type="match status" value="1"/>
</dbReference>
<reference evidence="3" key="1">
    <citation type="submission" date="2021-03" db="EMBL/GenBank/DDBJ databases">
        <authorList>
            <person name="Wang G."/>
        </authorList>
    </citation>
    <scope>NUCLEOTIDE SEQUENCE</scope>
    <source>
        <strain evidence="3">KCTC 12899</strain>
    </source>
</reference>
<keyword evidence="1" id="KW-0472">Membrane</keyword>
<comment type="caution">
    <text evidence="3">The sequence shown here is derived from an EMBL/GenBank/DDBJ whole genome shotgun (WGS) entry which is preliminary data.</text>
</comment>
<dbReference type="Proteomes" id="UP000664417">
    <property type="component" value="Unassembled WGS sequence"/>
</dbReference>
<evidence type="ECO:0000256" key="1">
    <source>
        <dbReference type="SAM" id="Phobius"/>
    </source>
</evidence>
<dbReference type="InterPro" id="IPR003399">
    <property type="entry name" value="Mce/MlaD"/>
</dbReference>
<dbReference type="EMBL" id="JAFREP010000001">
    <property type="protein sequence ID" value="MBO1316902.1"/>
    <property type="molecule type" value="Genomic_DNA"/>
</dbReference>
<evidence type="ECO:0000259" key="2">
    <source>
        <dbReference type="Pfam" id="PF02470"/>
    </source>
</evidence>
<evidence type="ECO:0000313" key="4">
    <source>
        <dbReference type="Proteomes" id="UP000664417"/>
    </source>
</evidence>